<dbReference type="Pfam" id="PF13432">
    <property type="entry name" value="TPR_16"/>
    <property type="match status" value="1"/>
</dbReference>
<keyword evidence="2 3" id="KW-0802">TPR repeat</keyword>
<comment type="caution">
    <text evidence="6">The sequence shown here is derived from an EMBL/GenBank/DDBJ whole genome shotgun (WGS) entry which is preliminary data.</text>
</comment>
<dbReference type="Gene3D" id="1.25.40.10">
    <property type="entry name" value="Tetratricopeptide repeat domain"/>
    <property type="match status" value="5"/>
</dbReference>
<feature type="repeat" description="TPR" evidence="3">
    <location>
        <begin position="970"/>
        <end position="1003"/>
    </location>
</feature>
<feature type="repeat" description="TPR" evidence="3">
    <location>
        <begin position="520"/>
        <end position="553"/>
    </location>
</feature>
<keyword evidence="4" id="KW-0175">Coiled coil</keyword>
<dbReference type="Pfam" id="PF00515">
    <property type="entry name" value="TPR_1"/>
    <property type="match status" value="1"/>
</dbReference>
<organism evidence="6 7">
    <name type="scientific">Tychonema bourrellyi FEM_GT703</name>
    <dbReference type="NCBI Taxonomy" id="2040638"/>
    <lineage>
        <taxon>Bacteria</taxon>
        <taxon>Bacillati</taxon>
        <taxon>Cyanobacteriota</taxon>
        <taxon>Cyanophyceae</taxon>
        <taxon>Oscillatoriophycideae</taxon>
        <taxon>Oscillatoriales</taxon>
        <taxon>Microcoleaceae</taxon>
        <taxon>Tychonema</taxon>
    </lineage>
</organism>
<dbReference type="Proteomes" id="UP000226442">
    <property type="component" value="Unassembled WGS sequence"/>
</dbReference>
<dbReference type="SUPFAM" id="SSF50494">
    <property type="entry name" value="Trypsin-like serine proteases"/>
    <property type="match status" value="2"/>
</dbReference>
<protein>
    <submittedName>
        <fullName evidence="6">Uncharacterized protein</fullName>
    </submittedName>
</protein>
<sequence length="1054" mass="118006">MKNRPLFILACLSSFLLISPILSGCDRVNTFVQQFQPAGLRELKEADLKEFAESITVRVTTNKSKSGGSGTLIRKDGSRYTLLTNAHVLGNDEAPYRIETPDKKTYSASVVESVKFSDNDLVLLEFVSDSNYATANFPDLTNINASKYVNLGEKVYATGFPFDEENLNFTTGTVGLFPQKTFKTGYRIGYTNAIKKGMSGGPILNRFGELIGLNGRHSYPLFGDPFVFQDGTRPSETEREKMLPLSWGVPVEILAQTASQFLNPPSQTLTGLPSDIATKAKQIAVRIERKVGGGSGVIIASHKENGNKYTYHVLTAAHVVETEQDYTIITPDNKRYTIKPGTEKKSKSSDIAVLSFTSDVNYSVATLGNYELKDKSYSFVFGWPISNNYTKPISLLTSGSISSPQTTQLYHAKDVFSLQNGYELAYSNMTQGGMSGGPVFDTQGRVIGIHGQIEAEDGVNIGYSLGIPSKKILGLIDNFGIQKEWLRVETSAPPLPEKEEVDNILQMSLTIAKPSNQAKEEDWISYGNQLWRFRKYSDAIDAFDKALAINPKSSLAWYARGLAVLAQDNYVDAVRCFSKAVEIKPDFYAAWRKKGDAHDSLKQYGFALDAIERAIEEAEKQNQKDFALYWRKGVTLNNLKRDPEAIIAYTKSIEIQPHPYPYNNRGSVYSDKGDKDNAFKDFNEAIKLDPKFAYAYNNRGSLYSDKGDYDNALKDYNEAIKLDPKNAKAYNNRGNLYADKGDYDNALKDLNEAIKLDPKLAAAYDNRGSLYSDKGDNENAFKDYNEAIKLDPKYANAYGNRAFVYYDKGDYDNALKDFNEAIKLDPKYARAYNGRGLVYEKMGNQEKAIAEFKTAILYCGTGALNCQVPQRNLNRIQNKSKGDNDNTLKDLNEAIKLDPKDAKAYYNRGFVYYKKGDNDNALKDYNEAIKLDPKYAIAYNNRGLVYLGKGDYDNALKDFNEAIKLDPKFAQAYVNRGAVYSDKGDNDNALKDFNEAIKLDPKYALAYDTRGLVYEKMGNQEKAIADFQKALLYCGTETLICEYPQNHLNRLQKK</sequence>
<evidence type="ECO:0000256" key="5">
    <source>
        <dbReference type="SAM" id="SignalP"/>
    </source>
</evidence>
<dbReference type="InterPro" id="IPR043504">
    <property type="entry name" value="Peptidase_S1_PA_chymotrypsin"/>
</dbReference>
<reference evidence="6" key="1">
    <citation type="submission" date="2017-10" db="EMBL/GenBank/DDBJ databases">
        <title>Draft genome sequence of the planktic cyanobacteria Tychonema bourrellyi isolated from alpine lentic freshwater.</title>
        <authorList>
            <person name="Tett A."/>
            <person name="Armanini F."/>
            <person name="Asnicar F."/>
            <person name="Boscaini A."/>
            <person name="Pasolli E."/>
            <person name="Zolfo M."/>
            <person name="Donati C."/>
            <person name="Salmaso N."/>
            <person name="Segata N."/>
        </authorList>
    </citation>
    <scope>NUCLEOTIDE SEQUENCE</scope>
    <source>
        <strain evidence="6">FEM_GT703</strain>
    </source>
</reference>
<dbReference type="InterPro" id="IPR050498">
    <property type="entry name" value="Ycf3"/>
</dbReference>
<dbReference type="Gene3D" id="2.40.10.10">
    <property type="entry name" value="Trypsin-like serine proteases"/>
    <property type="match status" value="4"/>
</dbReference>
<evidence type="ECO:0000256" key="1">
    <source>
        <dbReference type="ARBA" id="ARBA00022737"/>
    </source>
</evidence>
<dbReference type="PANTHER" id="PTHR44858:SF1">
    <property type="entry name" value="UDP-N-ACETYLGLUCOSAMINE--PEPTIDE N-ACETYLGLUCOSAMINYLTRANSFERASE SPINDLY-RELATED"/>
    <property type="match status" value="1"/>
</dbReference>
<gene>
    <name evidence="6" type="ORF">CP500_010810</name>
</gene>
<feature type="signal peptide" evidence="5">
    <location>
        <begin position="1"/>
        <end position="24"/>
    </location>
</feature>
<feature type="chain" id="PRO_5013646581" evidence="5">
    <location>
        <begin position="25"/>
        <end position="1054"/>
    </location>
</feature>
<keyword evidence="7" id="KW-1185">Reference proteome</keyword>
<dbReference type="PANTHER" id="PTHR44858">
    <property type="entry name" value="TETRATRICOPEPTIDE REPEAT PROTEIN 6"/>
    <property type="match status" value="1"/>
</dbReference>
<feature type="repeat" description="TPR" evidence="3">
    <location>
        <begin position="659"/>
        <end position="692"/>
    </location>
</feature>
<keyword evidence="5" id="KW-0732">Signal</keyword>
<dbReference type="SUPFAM" id="SSF48452">
    <property type="entry name" value="TPR-like"/>
    <property type="match status" value="2"/>
</dbReference>
<feature type="repeat" description="TPR" evidence="3">
    <location>
        <begin position="761"/>
        <end position="794"/>
    </location>
</feature>
<dbReference type="Pfam" id="PF13181">
    <property type="entry name" value="TPR_8"/>
    <property type="match status" value="2"/>
</dbReference>
<evidence type="ECO:0000256" key="4">
    <source>
        <dbReference type="SAM" id="Coils"/>
    </source>
</evidence>
<feature type="repeat" description="TPR" evidence="3">
    <location>
        <begin position="902"/>
        <end position="935"/>
    </location>
</feature>
<dbReference type="InterPro" id="IPR009003">
    <property type="entry name" value="Peptidase_S1_PA"/>
</dbReference>
<dbReference type="PROSITE" id="PS50005">
    <property type="entry name" value="TPR"/>
    <property type="match status" value="12"/>
</dbReference>
<feature type="repeat" description="TPR" evidence="3">
    <location>
        <begin position="829"/>
        <end position="862"/>
    </location>
</feature>
<dbReference type="PROSITE" id="PS50293">
    <property type="entry name" value="TPR_REGION"/>
    <property type="match status" value="8"/>
</dbReference>
<dbReference type="AlphaFoldDB" id="A0A2G4F0W7"/>
<dbReference type="OrthoDB" id="435074at2"/>
<feature type="coiled-coil region" evidence="4">
    <location>
        <begin position="601"/>
        <end position="628"/>
    </location>
</feature>
<name>A0A2G4F0W7_9CYAN</name>
<evidence type="ECO:0000313" key="7">
    <source>
        <dbReference type="Proteomes" id="UP000226442"/>
    </source>
</evidence>
<evidence type="ECO:0000313" key="6">
    <source>
        <dbReference type="EMBL" id="PHX55424.1"/>
    </source>
</evidence>
<feature type="repeat" description="TPR" evidence="3">
    <location>
        <begin position="554"/>
        <end position="587"/>
    </location>
</feature>
<dbReference type="Pfam" id="PF13414">
    <property type="entry name" value="TPR_11"/>
    <property type="match status" value="4"/>
</dbReference>
<feature type="repeat" description="TPR" evidence="3">
    <location>
        <begin position="936"/>
        <end position="969"/>
    </location>
</feature>
<dbReference type="Pfam" id="PF13365">
    <property type="entry name" value="Trypsin_2"/>
    <property type="match status" value="2"/>
</dbReference>
<feature type="repeat" description="TPR" evidence="3">
    <location>
        <begin position="1004"/>
        <end position="1037"/>
    </location>
</feature>
<proteinExistence type="predicted"/>
<accession>A0A2G4F0W7</accession>
<feature type="repeat" description="TPR" evidence="3">
    <location>
        <begin position="795"/>
        <end position="828"/>
    </location>
</feature>
<dbReference type="InterPro" id="IPR011990">
    <property type="entry name" value="TPR-like_helical_dom_sf"/>
</dbReference>
<dbReference type="SMART" id="SM00028">
    <property type="entry name" value="TPR"/>
    <property type="match status" value="15"/>
</dbReference>
<dbReference type="EMBL" id="NXIB02000053">
    <property type="protein sequence ID" value="PHX55424.1"/>
    <property type="molecule type" value="Genomic_DNA"/>
</dbReference>
<feature type="repeat" description="TPR" evidence="3">
    <location>
        <begin position="727"/>
        <end position="760"/>
    </location>
</feature>
<feature type="repeat" description="TPR" evidence="3">
    <location>
        <begin position="693"/>
        <end position="726"/>
    </location>
</feature>
<dbReference type="InterPro" id="IPR019734">
    <property type="entry name" value="TPR_rpt"/>
</dbReference>
<dbReference type="PROSITE" id="PS51257">
    <property type="entry name" value="PROKAR_LIPOPROTEIN"/>
    <property type="match status" value="1"/>
</dbReference>
<evidence type="ECO:0000256" key="2">
    <source>
        <dbReference type="ARBA" id="ARBA00022803"/>
    </source>
</evidence>
<evidence type="ECO:0000256" key="3">
    <source>
        <dbReference type="PROSITE-ProRule" id="PRU00339"/>
    </source>
</evidence>
<keyword evidence="1" id="KW-0677">Repeat</keyword>